<reference evidence="3 4" key="1">
    <citation type="submission" date="2018-10" db="EMBL/GenBank/DDBJ databases">
        <title>Isolation from cow dung.</title>
        <authorList>
            <person name="Ling L."/>
        </authorList>
    </citation>
    <scope>NUCLEOTIDE SEQUENCE [LARGE SCALE GENOMIC DNA]</scope>
    <source>
        <strain evidence="3 4">NEAU-LL90</strain>
    </source>
</reference>
<dbReference type="InterPro" id="IPR012338">
    <property type="entry name" value="Beta-lactam/transpept-like"/>
</dbReference>
<dbReference type="Pfam" id="PF00144">
    <property type="entry name" value="Beta-lactamase"/>
    <property type="match status" value="1"/>
</dbReference>
<dbReference type="PANTHER" id="PTHR46825:SF7">
    <property type="entry name" value="D-ALANYL-D-ALANINE CARBOXYPEPTIDASE"/>
    <property type="match status" value="1"/>
</dbReference>
<dbReference type="AlphaFoldDB" id="A0A3M2KXC1"/>
<organism evidence="3 4">
    <name type="scientific">Nocardia stercoris</name>
    <dbReference type="NCBI Taxonomy" id="2483361"/>
    <lineage>
        <taxon>Bacteria</taxon>
        <taxon>Bacillati</taxon>
        <taxon>Actinomycetota</taxon>
        <taxon>Actinomycetes</taxon>
        <taxon>Mycobacteriales</taxon>
        <taxon>Nocardiaceae</taxon>
        <taxon>Nocardia</taxon>
    </lineage>
</organism>
<sequence length="410" mass="43533">MSVPQRNRFRPAAGVVGRSAIFAAAASLLLNPATAHADVPAAIASLQSNFQTDVSGNPLKPIPGMIGLVRNGNTIQYVSYGNGNLNPKTAIDPTQKFRIASVTKQFTATVVLQLEAEGKLSIDDTVAKWLPTAITPANNSNGYDGSKITIRQLLDQRSGLPDYTGSAAVVNPIFGIPLNLDGSISYAPQDLLRDALALSPPTTTGSTGPADRGWNYSNTNYLLAGMIIQKVTGNQPGVEITNRIIRPLGLANTSFQTDPTMPPNSIHGYAPFVPTWDMALNDVSTSNMQLYGSAGAIVSTLADLSTFLQALLSGKLLPSAQLAEMKTVVTTGGSYNYPSYGLGVGQAEPCGPGTGTAWEHTGNLWGYSTSWVANDDGSKQVILMANEYDDIAEDMIWPMKPQTYQAYCLL</sequence>
<name>A0A3M2KXC1_9NOCA</name>
<dbReference type="OrthoDB" id="3174977at2"/>
<feature type="chain" id="PRO_5018216683" evidence="1">
    <location>
        <begin position="38"/>
        <end position="410"/>
    </location>
</feature>
<evidence type="ECO:0000259" key="2">
    <source>
        <dbReference type="Pfam" id="PF00144"/>
    </source>
</evidence>
<dbReference type="InterPro" id="IPR001466">
    <property type="entry name" value="Beta-lactam-related"/>
</dbReference>
<accession>A0A3M2KXC1</accession>
<keyword evidence="3" id="KW-0378">Hydrolase</keyword>
<proteinExistence type="predicted"/>
<protein>
    <submittedName>
        <fullName evidence="3">Class A beta-lactamase-related serine hydrolase</fullName>
    </submittedName>
</protein>
<evidence type="ECO:0000313" key="3">
    <source>
        <dbReference type="EMBL" id="RMI29714.1"/>
    </source>
</evidence>
<dbReference type="PANTHER" id="PTHR46825">
    <property type="entry name" value="D-ALANYL-D-ALANINE-CARBOXYPEPTIDASE/ENDOPEPTIDASE AMPH"/>
    <property type="match status" value="1"/>
</dbReference>
<feature type="domain" description="Beta-lactamase-related" evidence="2">
    <location>
        <begin position="62"/>
        <end position="389"/>
    </location>
</feature>
<gene>
    <name evidence="3" type="ORF">EBN03_25320</name>
</gene>
<feature type="signal peptide" evidence="1">
    <location>
        <begin position="1"/>
        <end position="37"/>
    </location>
</feature>
<dbReference type="EMBL" id="RFFH01000013">
    <property type="protein sequence ID" value="RMI29714.1"/>
    <property type="molecule type" value="Genomic_DNA"/>
</dbReference>
<dbReference type="Gene3D" id="3.40.710.10">
    <property type="entry name" value="DD-peptidase/beta-lactamase superfamily"/>
    <property type="match status" value="1"/>
</dbReference>
<evidence type="ECO:0000256" key="1">
    <source>
        <dbReference type="SAM" id="SignalP"/>
    </source>
</evidence>
<comment type="caution">
    <text evidence="3">The sequence shown here is derived from an EMBL/GenBank/DDBJ whole genome shotgun (WGS) entry which is preliminary data.</text>
</comment>
<dbReference type="SUPFAM" id="SSF56601">
    <property type="entry name" value="beta-lactamase/transpeptidase-like"/>
    <property type="match status" value="1"/>
</dbReference>
<evidence type="ECO:0000313" key="4">
    <source>
        <dbReference type="Proteomes" id="UP000279275"/>
    </source>
</evidence>
<dbReference type="InterPro" id="IPR050491">
    <property type="entry name" value="AmpC-like"/>
</dbReference>
<dbReference type="Proteomes" id="UP000279275">
    <property type="component" value="Unassembled WGS sequence"/>
</dbReference>
<dbReference type="GO" id="GO:0016787">
    <property type="term" value="F:hydrolase activity"/>
    <property type="evidence" value="ECO:0007669"/>
    <property type="project" value="UniProtKB-KW"/>
</dbReference>
<keyword evidence="1" id="KW-0732">Signal</keyword>
<dbReference type="RefSeq" id="WP_122190613.1">
    <property type="nucleotide sequence ID" value="NZ_RFFH01000013.1"/>
</dbReference>
<keyword evidence="4" id="KW-1185">Reference proteome</keyword>